<dbReference type="NCBIfam" id="TIGR00401">
    <property type="entry name" value="msrA"/>
    <property type="match status" value="1"/>
</dbReference>
<evidence type="ECO:0000256" key="2">
    <source>
        <dbReference type="ARBA" id="ARBA00047806"/>
    </source>
</evidence>
<keyword evidence="1 4" id="KW-0560">Oxidoreductase</keyword>
<dbReference type="EC" id="1.8.4.11" evidence="4"/>
<evidence type="ECO:0000256" key="1">
    <source>
        <dbReference type="ARBA" id="ARBA00023002"/>
    </source>
</evidence>
<feature type="active site" evidence="4">
    <location>
        <position position="14"/>
    </location>
</feature>
<dbReference type="PANTHER" id="PTHR43774">
    <property type="entry name" value="PEPTIDE METHIONINE SULFOXIDE REDUCTASE"/>
    <property type="match status" value="1"/>
</dbReference>
<comment type="function">
    <text evidence="4">Has an important function as a repair enzyme for proteins that have been inactivated by oxidation. Catalyzes the reversible oxidation-reduction of methionine sulfoxide in proteins to methionine.</text>
</comment>
<dbReference type="PANTHER" id="PTHR43774:SF1">
    <property type="entry name" value="PEPTIDE METHIONINE SULFOXIDE REDUCTASE MSRA 2"/>
    <property type="match status" value="1"/>
</dbReference>
<evidence type="ECO:0000259" key="5">
    <source>
        <dbReference type="Pfam" id="PF01625"/>
    </source>
</evidence>
<dbReference type="Pfam" id="PF01625">
    <property type="entry name" value="PMSR"/>
    <property type="match status" value="1"/>
</dbReference>
<dbReference type="OrthoDB" id="4174719at2"/>
<evidence type="ECO:0000256" key="4">
    <source>
        <dbReference type="HAMAP-Rule" id="MF_01401"/>
    </source>
</evidence>
<evidence type="ECO:0000313" key="6">
    <source>
        <dbReference type="EMBL" id="SHJ44138.1"/>
    </source>
</evidence>
<feature type="domain" description="Peptide methionine sulphoxide reductase MsrA" evidence="5">
    <location>
        <begin position="8"/>
        <end position="160"/>
    </location>
</feature>
<comment type="similarity">
    <text evidence="4">Belongs to the MsrA Met sulfoxide reductase family.</text>
</comment>
<dbReference type="HAMAP" id="MF_01401">
    <property type="entry name" value="MsrA"/>
    <property type="match status" value="1"/>
</dbReference>
<sequence length="182" mass="20114">MSQTGEVATLGGGCFWCLEAVYLGVDGVNSVESGYAGGHTQHPTYEQVCDGVTGHAEVVNVDFDPAKIGYREILDIFFAIHDPTQLNRQGNDVGTQYRSVIFTHSDAQRETALQAIREIGEQGIYDGQIVTQVLPLDGNYWPAEAYHQNYFAQHPNQGYCSFVVAPKVAKFRQKFAHRVKAS</sequence>
<name>A0A1M6JBN0_9BURK</name>
<proteinExistence type="inferred from homology"/>
<accession>A0A1M6JBN0</accession>
<comment type="catalytic activity">
    <reaction evidence="2 4">
        <text>L-methionyl-[protein] + [thioredoxin]-disulfide + H2O = L-methionyl-(S)-S-oxide-[protein] + [thioredoxin]-dithiol</text>
        <dbReference type="Rhea" id="RHEA:14217"/>
        <dbReference type="Rhea" id="RHEA-COMP:10698"/>
        <dbReference type="Rhea" id="RHEA-COMP:10700"/>
        <dbReference type="Rhea" id="RHEA-COMP:12313"/>
        <dbReference type="Rhea" id="RHEA-COMP:12315"/>
        <dbReference type="ChEBI" id="CHEBI:15377"/>
        <dbReference type="ChEBI" id="CHEBI:16044"/>
        <dbReference type="ChEBI" id="CHEBI:29950"/>
        <dbReference type="ChEBI" id="CHEBI:44120"/>
        <dbReference type="ChEBI" id="CHEBI:50058"/>
        <dbReference type="EC" id="1.8.4.11"/>
    </reaction>
</comment>
<dbReference type="InterPro" id="IPR002569">
    <property type="entry name" value="Met_Sox_Rdtase_MsrA_dom"/>
</dbReference>
<dbReference type="InterPro" id="IPR036509">
    <property type="entry name" value="Met_Sox_Rdtase_MsrA_sf"/>
</dbReference>
<protein>
    <recommendedName>
        <fullName evidence="4">Peptide methionine sulfoxide reductase MsrA</fullName>
        <shortName evidence="4">Protein-methionine-S-oxide reductase</shortName>
        <ecNumber evidence="4">1.8.4.11</ecNumber>
    </recommendedName>
    <alternativeName>
        <fullName evidence="4">Peptide-methionine (S)-S-oxide reductase</fullName>
        <shortName evidence="4">Peptide Met(O) reductase</shortName>
    </alternativeName>
</protein>
<dbReference type="EMBL" id="FRAB01000002">
    <property type="protein sequence ID" value="SHJ44138.1"/>
    <property type="molecule type" value="Genomic_DNA"/>
</dbReference>
<dbReference type="RefSeq" id="WP_073426978.1">
    <property type="nucleotide sequence ID" value="NZ_CADFGY010000002.1"/>
</dbReference>
<evidence type="ECO:0000256" key="3">
    <source>
        <dbReference type="ARBA" id="ARBA00048782"/>
    </source>
</evidence>
<dbReference type="STRING" id="169427.SAMN05192548_100227"/>
<dbReference type="SUPFAM" id="SSF55068">
    <property type="entry name" value="Peptide methionine sulfoxide reductase"/>
    <property type="match status" value="1"/>
</dbReference>
<reference evidence="6 7" key="1">
    <citation type="submission" date="2016-11" db="EMBL/GenBank/DDBJ databases">
        <authorList>
            <person name="Jaros S."/>
            <person name="Januszkiewicz K."/>
            <person name="Wedrychowicz H."/>
        </authorList>
    </citation>
    <scope>NUCLEOTIDE SEQUENCE [LARGE SCALE GENOMIC DNA]</scope>
    <source>
        <strain evidence="6 7">LMG 20594</strain>
    </source>
</reference>
<gene>
    <name evidence="4" type="primary">msrA</name>
    <name evidence="6" type="ORF">SAMN05192548_100227</name>
</gene>
<dbReference type="GO" id="GO:0008113">
    <property type="term" value="F:peptide-methionine (S)-S-oxide reductase activity"/>
    <property type="evidence" value="ECO:0007669"/>
    <property type="project" value="UniProtKB-UniRule"/>
</dbReference>
<dbReference type="Gene3D" id="3.30.1060.10">
    <property type="entry name" value="Peptide methionine sulphoxide reductase MsrA"/>
    <property type="match status" value="1"/>
</dbReference>
<organism evidence="6 7">
    <name type="scientific">Paraburkholderia terricola</name>
    <dbReference type="NCBI Taxonomy" id="169427"/>
    <lineage>
        <taxon>Bacteria</taxon>
        <taxon>Pseudomonadati</taxon>
        <taxon>Pseudomonadota</taxon>
        <taxon>Betaproteobacteria</taxon>
        <taxon>Burkholderiales</taxon>
        <taxon>Burkholderiaceae</taxon>
        <taxon>Paraburkholderia</taxon>
    </lineage>
</organism>
<evidence type="ECO:0000313" key="7">
    <source>
        <dbReference type="Proteomes" id="UP000184395"/>
    </source>
</evidence>
<dbReference type="GO" id="GO:0033744">
    <property type="term" value="F:L-methionine:thioredoxin-disulfide S-oxidoreductase activity"/>
    <property type="evidence" value="ECO:0007669"/>
    <property type="project" value="RHEA"/>
</dbReference>
<dbReference type="AlphaFoldDB" id="A0A1M6JBN0"/>
<comment type="catalytic activity">
    <reaction evidence="3 4">
        <text>[thioredoxin]-disulfide + L-methionine + H2O = L-methionine (S)-S-oxide + [thioredoxin]-dithiol</text>
        <dbReference type="Rhea" id="RHEA:19993"/>
        <dbReference type="Rhea" id="RHEA-COMP:10698"/>
        <dbReference type="Rhea" id="RHEA-COMP:10700"/>
        <dbReference type="ChEBI" id="CHEBI:15377"/>
        <dbReference type="ChEBI" id="CHEBI:29950"/>
        <dbReference type="ChEBI" id="CHEBI:50058"/>
        <dbReference type="ChEBI" id="CHEBI:57844"/>
        <dbReference type="ChEBI" id="CHEBI:58772"/>
        <dbReference type="EC" id="1.8.4.11"/>
    </reaction>
</comment>
<dbReference type="Proteomes" id="UP000184395">
    <property type="component" value="Unassembled WGS sequence"/>
</dbReference>